<evidence type="ECO:0000313" key="2">
    <source>
        <dbReference type="EMBL" id="KZX11513.1"/>
    </source>
</evidence>
<dbReference type="PATRIC" id="fig|55758.3.peg.1618"/>
<keyword evidence="1" id="KW-0472">Membrane</keyword>
<feature type="transmembrane region" description="Helical" evidence="1">
    <location>
        <begin position="149"/>
        <end position="166"/>
    </location>
</feature>
<protein>
    <submittedName>
        <fullName evidence="2">Uncharacterized protein</fullName>
    </submittedName>
</protein>
<dbReference type="EMBL" id="LWMT01000247">
    <property type="protein sequence ID" value="KZX11513.1"/>
    <property type="molecule type" value="Genomic_DNA"/>
</dbReference>
<feature type="transmembrane region" description="Helical" evidence="1">
    <location>
        <begin position="31"/>
        <end position="53"/>
    </location>
</feature>
<gene>
    <name evidence="2" type="ORF">MBFIL_14310</name>
</gene>
<feature type="transmembrane region" description="Helical" evidence="1">
    <location>
        <begin position="212"/>
        <end position="236"/>
    </location>
</feature>
<evidence type="ECO:0000313" key="3">
    <source>
        <dbReference type="Proteomes" id="UP000077066"/>
    </source>
</evidence>
<sequence>MLVTSREKKLFFPLVVVFLISYWAMSHYDSYGFVISSSIAFLILLSCFCLYVINPTLICLYYKKGWDIQRILLLISICTLIVNIFFIDDFFGVFSTIFYFGMFFCFTSKDLGGDDVLILSTKNISNIVLSVFFVVFIVYDMLKGVLWSCFYLLPIIFVVFSLVYSWNIKEYGNMGSKEIEMSKVKGSKKLKKSKVKNSKKVNNLRIYRGYKWGLGPVSVIGLILIVLFGFTTFGGLGMSYSNSSHDNLFDNGDISFLYPGDWMGKNGEFNPSSDNHEFFQVEDGVFFIRIRDNQYTDLTDELNYFESDIIKSKIDNYTYTTVGGVQALDIYCTFNNHGEYVKSNILMFIKNNNTYYLNFARINESTILNDKNKILKSFKFNNS</sequence>
<keyword evidence="1" id="KW-1133">Transmembrane helix</keyword>
<dbReference type="STRING" id="55758.MBFIL_14310"/>
<feature type="transmembrane region" description="Helical" evidence="1">
    <location>
        <begin position="73"/>
        <end position="104"/>
    </location>
</feature>
<keyword evidence="1" id="KW-0812">Transmembrane</keyword>
<organism evidence="2 3">
    <name type="scientific">Methanobrevibacter filiformis</name>
    <dbReference type="NCBI Taxonomy" id="55758"/>
    <lineage>
        <taxon>Archaea</taxon>
        <taxon>Methanobacteriati</taxon>
        <taxon>Methanobacteriota</taxon>
        <taxon>Methanomada group</taxon>
        <taxon>Methanobacteria</taxon>
        <taxon>Methanobacteriales</taxon>
        <taxon>Methanobacteriaceae</taxon>
        <taxon>Methanobrevibacter</taxon>
    </lineage>
</organism>
<dbReference type="Proteomes" id="UP000077066">
    <property type="component" value="Unassembled WGS sequence"/>
</dbReference>
<dbReference type="RefSeq" id="WP_066973114.1">
    <property type="nucleotide sequence ID" value="NZ_LWMT01000247.1"/>
</dbReference>
<feature type="transmembrane region" description="Helical" evidence="1">
    <location>
        <begin position="124"/>
        <end position="142"/>
    </location>
</feature>
<comment type="caution">
    <text evidence="2">The sequence shown here is derived from an EMBL/GenBank/DDBJ whole genome shotgun (WGS) entry which is preliminary data.</text>
</comment>
<keyword evidence="3" id="KW-1185">Reference proteome</keyword>
<feature type="transmembrane region" description="Helical" evidence="1">
    <location>
        <begin position="9"/>
        <end position="25"/>
    </location>
</feature>
<dbReference type="AlphaFoldDB" id="A0A166A3E5"/>
<evidence type="ECO:0000256" key="1">
    <source>
        <dbReference type="SAM" id="Phobius"/>
    </source>
</evidence>
<proteinExistence type="predicted"/>
<name>A0A166A3E5_9EURY</name>
<accession>A0A166A3E5</accession>
<reference evidence="2 3" key="1">
    <citation type="submission" date="2016-04" db="EMBL/GenBank/DDBJ databases">
        <title>Genome sequence of Methanobrevibacter filiformis DSM 11501.</title>
        <authorList>
            <person name="Poehlein A."/>
            <person name="Seedorf H."/>
            <person name="Daniel R."/>
        </authorList>
    </citation>
    <scope>NUCLEOTIDE SEQUENCE [LARGE SCALE GENOMIC DNA]</scope>
    <source>
        <strain evidence="2 3">DSM 11501</strain>
    </source>
</reference>